<sequence>MKTSKILNTAAICLLAMGFNGNNVSCTNLNGSQEPAAANPVVSTPGNDAQQAGTQQGGANSKSVPEQQPQQAAGETTATVVVKTLDVLRGELRGQREAFLSEIIKSDGPFTILQLVGYLRVVDTDPLLKVDSTKVDEAGKKVKAYLEKIGIRGDSVEAALDNLMIKVYEITKGTVESSAQGTDSEELKTLLLKFSEDLKAEQELHSEAKGGEALLSSMKTQHDELLKKFAALTPTFLTSEDISGYLTVPEYGAPMNAAKWKKVEGMIHGKLESSEVPANLKALVAELIELREQMMDLLYGPIGHHDCAAGSGQGSSPKKPSFAAVPSSLSAIVFGIIVSMF</sequence>
<dbReference type="VEuPathDB" id="PiroplasmaDB:Bdiv_033780"/>
<organism evidence="4">
    <name type="scientific">Babesia divergens</name>
    <dbReference type="NCBI Taxonomy" id="32595"/>
    <lineage>
        <taxon>Eukaryota</taxon>
        <taxon>Sar</taxon>
        <taxon>Alveolata</taxon>
        <taxon>Apicomplexa</taxon>
        <taxon>Aconoidasida</taxon>
        <taxon>Piroplasmida</taxon>
        <taxon>Babesiidae</taxon>
        <taxon>Babesia</taxon>
    </lineage>
</organism>
<dbReference type="EMBL" id="AJ509155">
    <property type="protein sequence ID" value="CAD48924.1"/>
    <property type="molecule type" value="Genomic_DNA"/>
</dbReference>
<feature type="domain" description="Bd37 core" evidence="3">
    <location>
        <begin position="82"/>
        <end position="305"/>
    </location>
</feature>
<feature type="compositionally biased region" description="Polar residues" evidence="1">
    <location>
        <begin position="60"/>
        <end position="76"/>
    </location>
</feature>
<evidence type="ECO:0000256" key="2">
    <source>
        <dbReference type="SAM" id="SignalP"/>
    </source>
</evidence>
<evidence type="ECO:0000256" key="1">
    <source>
        <dbReference type="SAM" id="MobiDB-lite"/>
    </source>
</evidence>
<feature type="compositionally biased region" description="Low complexity" evidence="1">
    <location>
        <begin position="49"/>
        <end position="59"/>
    </location>
</feature>
<dbReference type="InterPro" id="IPR021669">
    <property type="entry name" value="Bd37_core"/>
</dbReference>
<protein>
    <submittedName>
        <fullName evidence="4">Glycosylphosphatidylinositol-anchored merozoite surface protein</fullName>
    </submittedName>
</protein>
<dbReference type="InterPro" id="IPR038272">
    <property type="entry name" value="Bd37_core_sf"/>
</dbReference>
<feature type="chain" id="PRO_5004308392" evidence="2">
    <location>
        <begin position="27"/>
        <end position="341"/>
    </location>
</feature>
<evidence type="ECO:0000313" key="4">
    <source>
        <dbReference type="EMBL" id="CAD48924.1"/>
    </source>
</evidence>
<feature type="region of interest" description="Disordered" evidence="1">
    <location>
        <begin position="36"/>
        <end position="76"/>
    </location>
</feature>
<keyword evidence="2" id="KW-0732">Signal</keyword>
<gene>
    <name evidence="4" type="primary">37</name>
</gene>
<evidence type="ECO:0000259" key="3">
    <source>
        <dbReference type="Pfam" id="PF11641"/>
    </source>
</evidence>
<dbReference type="Pfam" id="PF11641">
    <property type="entry name" value="Antigen_Bd37"/>
    <property type="match status" value="1"/>
</dbReference>
<dbReference type="AlphaFoldDB" id="Q8IHK5"/>
<keyword evidence="4" id="KW-0477">Merozoite</keyword>
<proteinExistence type="predicted"/>
<name>Q8IHK5_BABDI</name>
<reference evidence="4" key="1">
    <citation type="submission" date="2002-09" db="EMBL/GenBank/DDBJ databases">
        <authorList>
            <person name="Delbecq S."/>
        </authorList>
    </citation>
    <scope>NUCLEOTIDE SEQUENCE</scope>
    <source>
        <strain evidence="4">Weybridge</strain>
    </source>
</reference>
<feature type="signal peptide" evidence="2">
    <location>
        <begin position="1"/>
        <end position="26"/>
    </location>
</feature>
<dbReference type="Gene3D" id="1.10.4170.10">
    <property type="entry name" value="Glycosylphosphatidylinositol-anchored merozoite surface protein"/>
    <property type="match status" value="1"/>
</dbReference>
<accession>Q8IHK5</accession>